<name>A0A4U5JGZ2_9EURY</name>
<dbReference type="Pfam" id="PF21811">
    <property type="entry name" value="RdfA"/>
    <property type="match status" value="1"/>
</dbReference>
<dbReference type="InterPro" id="IPR048925">
    <property type="entry name" value="RdfA"/>
</dbReference>
<accession>A0A4U5JGZ2</accession>
<protein>
    <submittedName>
        <fullName evidence="1">Uncharacterized protein</fullName>
    </submittedName>
</protein>
<keyword evidence="2" id="KW-1185">Reference proteome</keyword>
<evidence type="ECO:0000313" key="2">
    <source>
        <dbReference type="Proteomes" id="UP000308037"/>
    </source>
</evidence>
<comment type="caution">
    <text evidence="1">The sequence shown here is derived from an EMBL/GenBank/DDBJ whole genome shotgun (WGS) entry which is preliminary data.</text>
</comment>
<reference evidence="1 2" key="1">
    <citation type="submission" date="2019-04" db="EMBL/GenBank/DDBJ databases">
        <title>Natronomonas sp. F20-122 a newhaloarchaeon isolated from a saline saltern of Isla Bacuta, Huelva, Spain.</title>
        <authorList>
            <person name="Duran-Viseras A."/>
            <person name="Sanchez-Porro C."/>
            <person name="Ventosa A."/>
        </authorList>
    </citation>
    <scope>NUCLEOTIDE SEQUENCE [LARGE SCALE GENOMIC DNA]</scope>
    <source>
        <strain evidence="1 2">F20-122</strain>
    </source>
</reference>
<organism evidence="1 2">
    <name type="scientific">Natronomonas salsuginis</name>
    <dbReference type="NCBI Taxonomy" id="2217661"/>
    <lineage>
        <taxon>Archaea</taxon>
        <taxon>Methanobacteriati</taxon>
        <taxon>Methanobacteriota</taxon>
        <taxon>Stenosarchaea group</taxon>
        <taxon>Halobacteria</taxon>
        <taxon>Halobacteriales</taxon>
        <taxon>Natronomonadaceae</taxon>
        <taxon>Natronomonas</taxon>
    </lineage>
</organism>
<gene>
    <name evidence="1" type="ORF">DM868_00280</name>
</gene>
<dbReference type="OrthoDB" id="304916at2157"/>
<proteinExistence type="predicted"/>
<dbReference type="RefSeq" id="WP_137274834.1">
    <property type="nucleotide sequence ID" value="NZ_QKNX01000001.1"/>
</dbReference>
<dbReference type="AlphaFoldDB" id="A0A4U5JGZ2"/>
<dbReference type="Proteomes" id="UP000308037">
    <property type="component" value="Unassembled WGS sequence"/>
</dbReference>
<dbReference type="EMBL" id="QKNX01000001">
    <property type="protein sequence ID" value="TKR27571.1"/>
    <property type="molecule type" value="Genomic_DNA"/>
</dbReference>
<sequence>MNDADDRPGSGRGRRSKVARLLQEYDIEDLGAELERRWTADEDRQSLRELAAYFNQRILERALEDADVRPLDGEVENIYRLLTDDSSGADRTRIRRRLERDGLDVDAIETDFVTYQAIRTYLKKHRGAEYTPDETDPVEREITNIQQLRGRVDSVTEGKLEQLRASGHLELGTFRTLVDVRVVCEDCNTQFSAVELLERGHCNCSE</sequence>
<evidence type="ECO:0000313" key="1">
    <source>
        <dbReference type="EMBL" id="TKR27571.1"/>
    </source>
</evidence>